<gene>
    <name evidence="2" type="primary">RL13</name>
</gene>
<dbReference type="Proteomes" id="UP000159249">
    <property type="component" value="Segment"/>
</dbReference>
<evidence type="ECO:0000313" key="5">
    <source>
        <dbReference type="Proteomes" id="UP000174628"/>
    </source>
</evidence>
<reference evidence="4 5" key="1">
    <citation type="journal article" date="2015" name="J. Virol.">
        <title>High-throughput analysis of human cytomegalovirus genome diversity highlights the widespread occurrence of gene-disrupting mutations and pervasive recombination.</title>
        <authorList>
            <person name="Sijmons S."/>
            <person name="Thys K."/>
            <person name="Mbong Ngwese M."/>
            <person name="Van Damme E."/>
            <person name="Dvorak J."/>
            <person name="Van Loock M."/>
            <person name="Li G."/>
            <person name="Tachezy R."/>
            <person name="Busson L."/>
            <person name="Aerssens J."/>
            <person name="Van Ranst M."/>
            <person name="Maes P."/>
        </authorList>
    </citation>
    <scope>NUCLEOTIDE SEQUENCE [LARGE SCALE GENOMIC DNA]</scope>
    <source>
        <strain evidence="2">BE/12/2011</strain>
        <strain evidence="3">BE/6/2012</strain>
    </source>
</reference>
<evidence type="ECO:0000256" key="1">
    <source>
        <dbReference type="SAM" id="Phobius"/>
    </source>
</evidence>
<feature type="transmembrane region" description="Helical" evidence="1">
    <location>
        <begin position="269"/>
        <end position="289"/>
    </location>
</feature>
<organism evidence="2 4">
    <name type="scientific">Human cytomegalovirus</name>
    <name type="common">HHV-5</name>
    <name type="synonym">Human herpesvirus 5</name>
    <dbReference type="NCBI Taxonomy" id="10359"/>
    <lineage>
        <taxon>Viruses</taxon>
        <taxon>Duplodnaviria</taxon>
        <taxon>Heunggongvirae</taxon>
        <taxon>Peploviricota</taxon>
        <taxon>Herviviricetes</taxon>
        <taxon>Herpesvirales</taxon>
        <taxon>Orthoherpesviridae</taxon>
        <taxon>Betaherpesvirinae</taxon>
        <taxon>Cytomegalovirus</taxon>
        <taxon>Cytomegalovirus humanbeta5</taxon>
    </lineage>
</organism>
<evidence type="ECO:0000313" key="4">
    <source>
        <dbReference type="Proteomes" id="UP000159249"/>
    </source>
</evidence>
<dbReference type="Proteomes" id="UP000174628">
    <property type="component" value="Genome"/>
</dbReference>
<name>A0A0G2TSA1_HCMV</name>
<keyword evidence="1" id="KW-0472">Membrane</keyword>
<organismHost>
    <name type="scientific">Homo sapiens</name>
    <name type="common">Human</name>
    <dbReference type="NCBI Taxonomy" id="9606"/>
</organismHost>
<evidence type="ECO:0000313" key="3">
    <source>
        <dbReference type="EMBL" id="AKI17923.1"/>
    </source>
</evidence>
<dbReference type="EMBL" id="KP745683">
    <property type="protein sequence ID" value="AKI15921.1"/>
    <property type="molecule type" value="Genomic_DNA"/>
</dbReference>
<keyword evidence="1" id="KW-0812">Transmembrane</keyword>
<keyword evidence="1" id="KW-1133">Transmembrane helix</keyword>
<accession>A0A0G2TSA1</accession>
<sequence>MDWQLTVIWTILMFTLLEGCNHTCSCPCQCETSTPTDTTNRSTTSVPCTTSASITISESTSESPTTVTGTSPNSTAVITSTSKGTQISTSKDVTSISTRMETTTSCANSTTNVTCNGTLYTIHKLCNLGYKEVINVTAYVGGYVTLQKCNKTNTWRDIEWIKYGLYQPQLCSVGHYRVTSPRNDMCFECNETSLTLYNLTTNNAGKYVLRNRPDGQEEYYYLTVSTGGVTPVPHPTGKCQKTADEDPESEISGSVKTIIETIQKANIPLGIHAVWAGIVVSVALIALYMGSRRIPIKQRYTKLPKYDPDEFWTKT</sequence>
<protein>
    <submittedName>
        <fullName evidence="2">Membrane RL1 protein3</fullName>
    </submittedName>
</protein>
<evidence type="ECO:0000313" key="2">
    <source>
        <dbReference type="EMBL" id="AKI15921.1"/>
    </source>
</evidence>
<dbReference type="InterPro" id="IPR013783">
    <property type="entry name" value="Ig-like_fold"/>
</dbReference>
<proteinExistence type="predicted"/>
<dbReference type="EMBL" id="KP745695">
    <property type="protein sequence ID" value="AKI17923.1"/>
    <property type="molecule type" value="Genomic_DNA"/>
</dbReference>
<dbReference type="Gene3D" id="2.60.40.10">
    <property type="entry name" value="Immunoglobulins"/>
    <property type="match status" value="1"/>
</dbReference>